<evidence type="ECO:0000313" key="2">
    <source>
        <dbReference type="EMBL" id="WBP91987.1"/>
    </source>
</evidence>
<protein>
    <submittedName>
        <fullName evidence="2">Uncharacterized protein</fullName>
    </submittedName>
</protein>
<keyword evidence="1" id="KW-0812">Transmembrane</keyword>
<reference evidence="2 3" key="1">
    <citation type="submission" date="2022-12" db="EMBL/GenBank/DDBJ databases">
        <title>HUAS 3-15.</title>
        <authorList>
            <person name="Mo P."/>
        </authorList>
    </citation>
    <scope>NUCLEOTIDE SEQUENCE [LARGE SCALE GENOMIC DNA]</scope>
    <source>
        <strain evidence="2 3">HUAS 3-15</strain>
        <plasmid evidence="2 3">punmamed2</plasmid>
    </source>
</reference>
<evidence type="ECO:0000256" key="1">
    <source>
        <dbReference type="SAM" id="Phobius"/>
    </source>
</evidence>
<dbReference type="RefSeq" id="WP_270151628.1">
    <property type="nucleotide sequence ID" value="NZ_CP115451.1"/>
</dbReference>
<keyword evidence="3" id="KW-1185">Reference proteome</keyword>
<evidence type="ECO:0000313" key="3">
    <source>
        <dbReference type="Proteomes" id="UP001212821"/>
    </source>
</evidence>
<keyword evidence="2" id="KW-0614">Plasmid</keyword>
<dbReference type="EMBL" id="CP115451">
    <property type="protein sequence ID" value="WBP91987.1"/>
    <property type="molecule type" value="Genomic_DNA"/>
</dbReference>
<keyword evidence="1" id="KW-1133">Transmembrane helix</keyword>
<gene>
    <name evidence="2" type="ORF">O1G21_40055</name>
</gene>
<sequence length="41" mass="4477">MARDSRDTTKPQTLPARLLAALVVTAGAVWLLGELYARLTH</sequence>
<proteinExistence type="predicted"/>
<dbReference type="Proteomes" id="UP001212821">
    <property type="component" value="Plasmid punmamed2"/>
</dbReference>
<geneLocation type="plasmid" evidence="2 3">
    <name>punmamed2</name>
</geneLocation>
<feature type="transmembrane region" description="Helical" evidence="1">
    <location>
        <begin position="18"/>
        <end position="37"/>
    </location>
</feature>
<name>A0ABY7QHH1_9ACTN</name>
<keyword evidence="1" id="KW-0472">Membrane</keyword>
<accession>A0ABY7QHH1</accession>
<organism evidence="2 3">
    <name type="scientific">Kitasatospora cathayae</name>
    <dbReference type="NCBI Taxonomy" id="3004092"/>
    <lineage>
        <taxon>Bacteria</taxon>
        <taxon>Bacillati</taxon>
        <taxon>Actinomycetota</taxon>
        <taxon>Actinomycetes</taxon>
        <taxon>Kitasatosporales</taxon>
        <taxon>Streptomycetaceae</taxon>
        <taxon>Kitasatospora</taxon>
    </lineage>
</organism>